<evidence type="ECO:0000256" key="1">
    <source>
        <dbReference type="SAM" id="Phobius"/>
    </source>
</evidence>
<organism evidence="2 3">
    <name type="scientific">Malus baccata</name>
    <name type="common">Siberian crab apple</name>
    <name type="synonym">Pyrus baccata</name>
    <dbReference type="NCBI Taxonomy" id="106549"/>
    <lineage>
        <taxon>Eukaryota</taxon>
        <taxon>Viridiplantae</taxon>
        <taxon>Streptophyta</taxon>
        <taxon>Embryophyta</taxon>
        <taxon>Tracheophyta</taxon>
        <taxon>Spermatophyta</taxon>
        <taxon>Magnoliopsida</taxon>
        <taxon>eudicotyledons</taxon>
        <taxon>Gunneridae</taxon>
        <taxon>Pentapetalae</taxon>
        <taxon>rosids</taxon>
        <taxon>fabids</taxon>
        <taxon>Rosales</taxon>
        <taxon>Rosaceae</taxon>
        <taxon>Amygdaloideae</taxon>
        <taxon>Maleae</taxon>
        <taxon>Malus</taxon>
    </lineage>
</organism>
<evidence type="ECO:0000313" key="2">
    <source>
        <dbReference type="EMBL" id="TQD74977.1"/>
    </source>
</evidence>
<feature type="transmembrane region" description="Helical" evidence="1">
    <location>
        <begin position="44"/>
        <end position="68"/>
    </location>
</feature>
<keyword evidence="1" id="KW-0472">Membrane</keyword>
<sequence>MEGHCNDDLMEDEIVEAMPRRIKGSGGFKAPSKTLDHPNNTPSFPIAILPILWLTLLIAVSSTLSHFFM</sequence>
<dbReference type="Proteomes" id="UP000315295">
    <property type="component" value="Unassembled WGS sequence"/>
</dbReference>
<keyword evidence="3" id="KW-1185">Reference proteome</keyword>
<gene>
    <name evidence="2" type="ORF">C1H46_039490</name>
</gene>
<reference evidence="2 3" key="1">
    <citation type="journal article" date="2019" name="G3 (Bethesda)">
        <title>Sequencing of a Wild Apple (Malus baccata) Genome Unravels the Differences Between Cultivated and Wild Apple Species Regarding Disease Resistance and Cold Tolerance.</title>
        <authorList>
            <person name="Chen X."/>
        </authorList>
    </citation>
    <scope>NUCLEOTIDE SEQUENCE [LARGE SCALE GENOMIC DNA]</scope>
    <source>
        <strain evidence="3">cv. Shandingzi</strain>
        <tissue evidence="2">Leaves</tissue>
    </source>
</reference>
<accession>A0A540KLA3</accession>
<evidence type="ECO:0000313" key="3">
    <source>
        <dbReference type="Proteomes" id="UP000315295"/>
    </source>
</evidence>
<comment type="caution">
    <text evidence="2">The sequence shown here is derived from an EMBL/GenBank/DDBJ whole genome shotgun (WGS) entry which is preliminary data.</text>
</comment>
<name>A0A540KLA3_MALBA</name>
<dbReference type="EMBL" id="VIEB01001136">
    <property type="protein sequence ID" value="TQD74977.1"/>
    <property type="molecule type" value="Genomic_DNA"/>
</dbReference>
<proteinExistence type="predicted"/>
<dbReference type="AlphaFoldDB" id="A0A540KLA3"/>
<evidence type="ECO:0008006" key="4">
    <source>
        <dbReference type="Google" id="ProtNLM"/>
    </source>
</evidence>
<keyword evidence="1" id="KW-1133">Transmembrane helix</keyword>
<protein>
    <recommendedName>
        <fullName evidence="4">Transmembrane protein</fullName>
    </recommendedName>
</protein>
<keyword evidence="1" id="KW-0812">Transmembrane</keyword>